<feature type="region of interest" description="Disordered" evidence="1">
    <location>
        <begin position="1"/>
        <end position="67"/>
    </location>
</feature>
<gene>
    <name evidence="2" type="ORF">PGLA1383_LOCUS36450</name>
</gene>
<protein>
    <submittedName>
        <fullName evidence="2">Uncharacterized protein</fullName>
    </submittedName>
</protein>
<keyword evidence="3" id="KW-1185">Reference proteome</keyword>
<organism evidence="2 3">
    <name type="scientific">Polarella glacialis</name>
    <name type="common">Dinoflagellate</name>
    <dbReference type="NCBI Taxonomy" id="89957"/>
    <lineage>
        <taxon>Eukaryota</taxon>
        <taxon>Sar</taxon>
        <taxon>Alveolata</taxon>
        <taxon>Dinophyceae</taxon>
        <taxon>Suessiales</taxon>
        <taxon>Suessiaceae</taxon>
        <taxon>Polarella</taxon>
    </lineage>
</organism>
<dbReference type="Proteomes" id="UP000654075">
    <property type="component" value="Unassembled WGS sequence"/>
</dbReference>
<comment type="caution">
    <text evidence="2">The sequence shown here is derived from an EMBL/GenBank/DDBJ whole genome shotgun (WGS) entry which is preliminary data.</text>
</comment>
<accession>A0A813G1V2</accession>
<evidence type="ECO:0000313" key="3">
    <source>
        <dbReference type="Proteomes" id="UP000654075"/>
    </source>
</evidence>
<feature type="non-terminal residue" evidence="2">
    <location>
        <position position="1"/>
    </location>
</feature>
<evidence type="ECO:0000313" key="2">
    <source>
        <dbReference type="EMBL" id="CAE8618852.1"/>
    </source>
</evidence>
<evidence type="ECO:0000256" key="1">
    <source>
        <dbReference type="SAM" id="MobiDB-lite"/>
    </source>
</evidence>
<dbReference type="EMBL" id="CAJNNV010026711">
    <property type="protein sequence ID" value="CAE8618852.1"/>
    <property type="molecule type" value="Genomic_DNA"/>
</dbReference>
<sequence>MGKQGQAKGKPKPKPKPNNNKPKPKMSAKGKKVPQDKHQGKHQRKQQYWGKPSRKRKQRGAGDPWHRWCKERQRTLFPFEVDWDDLSKKERKAADKLCASCKECDRQQWEGMACGSDVSDPFDHGLADLCMSLPGRDDQRDLAAMGTLGLMWQGANVAGFGLLHVAFRHQLQAIDVVKSCEQAHHWERFTSDTTGSSRAAVDSLACHLRYWDVICPQLELRGFCEAGVDCPFACTAEELCRHPAVLDASTTRRSQAKAYSFVSRFGVAVQKAVMSPEKWACNTNWWKFSRVSGVHVSSVSPLVEVEVQHGTMGPGRSGATELRYLILPSLANWKVAHAAFMWQMPMRATLKPPKQLQSPFWKNPWKCLKQRVTALCSRQPFFSSGSFTSKQASFLELAPSSTLRRVLLFLDWGGFTKLQASSSQFLRFAMRWQDGRWRMVRDSDCVTTQHIALALQARRGLRERGGCWLSMRRRENQRKQRRLQGEAPVPLQGRVWSEAE</sequence>
<feature type="compositionally biased region" description="Basic residues" evidence="1">
    <location>
        <begin position="22"/>
        <end position="32"/>
    </location>
</feature>
<reference evidence="2" key="1">
    <citation type="submission" date="2021-02" db="EMBL/GenBank/DDBJ databases">
        <authorList>
            <person name="Dougan E. K."/>
            <person name="Rhodes N."/>
            <person name="Thang M."/>
            <person name="Chan C."/>
        </authorList>
    </citation>
    <scope>NUCLEOTIDE SEQUENCE</scope>
</reference>
<name>A0A813G1V2_POLGL</name>
<proteinExistence type="predicted"/>
<dbReference type="AlphaFoldDB" id="A0A813G1V2"/>